<feature type="compositionally biased region" description="Basic residues" evidence="1">
    <location>
        <begin position="363"/>
        <end position="380"/>
    </location>
</feature>
<feature type="transmembrane region" description="Helical" evidence="2">
    <location>
        <begin position="21"/>
        <end position="43"/>
    </location>
</feature>
<feature type="region of interest" description="Disordered" evidence="1">
    <location>
        <begin position="363"/>
        <end position="488"/>
    </location>
</feature>
<keyword evidence="4" id="KW-1185">Reference proteome</keyword>
<dbReference type="PANTHER" id="PTHR40269">
    <property type="entry name" value="OUTER MEMBRANE PROTEIN-RELATED"/>
    <property type="match status" value="1"/>
</dbReference>
<evidence type="ECO:0000256" key="1">
    <source>
        <dbReference type="SAM" id="MobiDB-lite"/>
    </source>
</evidence>
<feature type="compositionally biased region" description="Polar residues" evidence="1">
    <location>
        <begin position="395"/>
        <end position="414"/>
    </location>
</feature>
<evidence type="ECO:0000313" key="3">
    <source>
        <dbReference type="EMBL" id="MDT0604507.1"/>
    </source>
</evidence>
<accession>A0ABU3A2W3</accession>
<name>A0ABU3A2W3_9GAMM</name>
<dbReference type="Pfam" id="PF11737">
    <property type="entry name" value="DUF3300"/>
    <property type="match status" value="1"/>
</dbReference>
<proteinExistence type="predicted"/>
<dbReference type="RefSeq" id="WP_311582709.1">
    <property type="nucleotide sequence ID" value="NZ_JAVRIF010000007.1"/>
</dbReference>
<dbReference type="PANTHER" id="PTHR40269:SF1">
    <property type="entry name" value="OUTER MEMBRANE PROTEIN"/>
    <property type="match status" value="1"/>
</dbReference>
<organism evidence="3 4">
    <name type="scientific">Thalassotalea castellviae</name>
    <dbReference type="NCBI Taxonomy" id="3075612"/>
    <lineage>
        <taxon>Bacteria</taxon>
        <taxon>Pseudomonadati</taxon>
        <taxon>Pseudomonadota</taxon>
        <taxon>Gammaproteobacteria</taxon>
        <taxon>Alteromonadales</taxon>
        <taxon>Colwelliaceae</taxon>
        <taxon>Thalassotalea</taxon>
    </lineage>
</organism>
<evidence type="ECO:0000313" key="4">
    <source>
        <dbReference type="Proteomes" id="UP001266357"/>
    </source>
</evidence>
<keyword evidence="2" id="KW-0812">Transmembrane</keyword>
<dbReference type="InterPro" id="IPR021728">
    <property type="entry name" value="DUF3300"/>
</dbReference>
<dbReference type="EMBL" id="JAVRIF010000007">
    <property type="protein sequence ID" value="MDT0604507.1"/>
    <property type="molecule type" value="Genomic_DNA"/>
</dbReference>
<protein>
    <submittedName>
        <fullName evidence="3">DUF3300 domain-containing protein</fullName>
    </submittedName>
</protein>
<reference evidence="3 4" key="1">
    <citation type="submission" date="2023-09" db="EMBL/GenBank/DDBJ databases">
        <authorList>
            <person name="Rey-Velasco X."/>
        </authorList>
    </citation>
    <scope>NUCLEOTIDE SEQUENCE [LARGE SCALE GENOMIC DNA]</scope>
    <source>
        <strain evidence="3 4">W431</strain>
    </source>
</reference>
<sequence>MISSINSINQTALEPKSRKRIFSSSIFSSAMMISALVLSTGVMTSTAVIADENTQQSQSEGVQFSQAQLEQLLAPIALYPDTLLTHILIAATYPLEVIEADRFIKEHDNKNGQEILSKAADKDWDPSVKALVAFPRIVENLSNDLDWMRKLGDAFLQDEVSVLASIQTLRHQADEAGNLSQMDNVDIVREKQTIIIEPAEPEVIYVPYYDTRVVYGHWRWSHYPPVYWHRPRHYAYYHGPFYWHSSVHIGFDFFFSAFHWSNHHVVRHHHKKRYYHSNRRIATSHHAKRWSHDPQHRRGVAYRSKKVKHRYSSNRPSVEHDRVIRHNHNKVVVNTSYKNKNNLKNHSVKKVLPKTVTRKHQQVAQRLKNKSRVKVQHKTTRNVSKRDHKLVNKQRIVSHQNKVVSKRTTQQPVNVKSFDRNSQKVVAQKQHKASQPVYKTQSKHVDRKSSQKTYKARGGHSSNKSTRVAKSSSTRTKSSANRSRQHHK</sequence>
<keyword evidence="2" id="KW-0472">Membrane</keyword>
<evidence type="ECO:0000256" key="2">
    <source>
        <dbReference type="SAM" id="Phobius"/>
    </source>
</evidence>
<gene>
    <name evidence="3" type="ORF">RM573_12935</name>
</gene>
<feature type="compositionally biased region" description="Low complexity" evidence="1">
    <location>
        <begin position="464"/>
        <end position="482"/>
    </location>
</feature>
<keyword evidence="2" id="KW-1133">Transmembrane helix</keyword>
<comment type="caution">
    <text evidence="3">The sequence shown here is derived from an EMBL/GenBank/DDBJ whole genome shotgun (WGS) entry which is preliminary data.</text>
</comment>
<dbReference type="Proteomes" id="UP001266357">
    <property type="component" value="Unassembled WGS sequence"/>
</dbReference>